<feature type="compositionally biased region" description="Pro residues" evidence="1">
    <location>
        <begin position="99"/>
        <end position="111"/>
    </location>
</feature>
<keyword evidence="2" id="KW-0812">Transmembrane</keyword>
<evidence type="ECO:0000256" key="2">
    <source>
        <dbReference type="SAM" id="Phobius"/>
    </source>
</evidence>
<keyword evidence="2" id="KW-1133">Transmembrane helix</keyword>
<comment type="caution">
    <text evidence="3">The sequence shown here is derived from an EMBL/GenBank/DDBJ whole genome shotgun (WGS) entry which is preliminary data.</text>
</comment>
<evidence type="ECO:0000256" key="1">
    <source>
        <dbReference type="SAM" id="MobiDB-lite"/>
    </source>
</evidence>
<keyword evidence="4" id="KW-1185">Reference proteome</keyword>
<accession>A0A4C1ZM74</accession>
<proteinExistence type="predicted"/>
<protein>
    <submittedName>
        <fullName evidence="3">Uncharacterized protein</fullName>
    </submittedName>
</protein>
<dbReference type="AlphaFoldDB" id="A0A4C1ZM74"/>
<reference evidence="3 4" key="1">
    <citation type="journal article" date="2019" name="Commun. Biol.">
        <title>The bagworm genome reveals a unique fibroin gene that provides high tensile strength.</title>
        <authorList>
            <person name="Kono N."/>
            <person name="Nakamura H."/>
            <person name="Ohtoshi R."/>
            <person name="Tomita M."/>
            <person name="Numata K."/>
            <person name="Arakawa K."/>
        </authorList>
    </citation>
    <scope>NUCLEOTIDE SEQUENCE [LARGE SCALE GENOMIC DNA]</scope>
</reference>
<feature type="compositionally biased region" description="Pro residues" evidence="1">
    <location>
        <begin position="73"/>
        <end position="83"/>
    </location>
</feature>
<dbReference type="EMBL" id="BGZK01001932">
    <property type="protein sequence ID" value="GBP88422.1"/>
    <property type="molecule type" value="Genomic_DNA"/>
</dbReference>
<feature type="transmembrane region" description="Helical" evidence="2">
    <location>
        <begin position="37"/>
        <end position="59"/>
    </location>
</feature>
<dbReference type="Proteomes" id="UP000299102">
    <property type="component" value="Unassembled WGS sequence"/>
</dbReference>
<gene>
    <name evidence="3" type="ORF">EVAR_67683_1</name>
</gene>
<organism evidence="3 4">
    <name type="scientific">Eumeta variegata</name>
    <name type="common">Bagworm moth</name>
    <name type="synonym">Eumeta japonica</name>
    <dbReference type="NCBI Taxonomy" id="151549"/>
    <lineage>
        <taxon>Eukaryota</taxon>
        <taxon>Metazoa</taxon>
        <taxon>Ecdysozoa</taxon>
        <taxon>Arthropoda</taxon>
        <taxon>Hexapoda</taxon>
        <taxon>Insecta</taxon>
        <taxon>Pterygota</taxon>
        <taxon>Neoptera</taxon>
        <taxon>Endopterygota</taxon>
        <taxon>Lepidoptera</taxon>
        <taxon>Glossata</taxon>
        <taxon>Ditrysia</taxon>
        <taxon>Tineoidea</taxon>
        <taxon>Psychidae</taxon>
        <taxon>Oiketicinae</taxon>
        <taxon>Eumeta</taxon>
    </lineage>
</organism>
<evidence type="ECO:0000313" key="3">
    <source>
        <dbReference type="EMBL" id="GBP88422.1"/>
    </source>
</evidence>
<evidence type="ECO:0000313" key="4">
    <source>
        <dbReference type="Proteomes" id="UP000299102"/>
    </source>
</evidence>
<name>A0A4C1ZM74_EUMVA</name>
<sequence>MRKRCLCYDRKIQDNAGGSKGSRLIRARAASRRLTSAIQRCLIIFLYFISLVAGIKCAIKTREPLQKSVLNRRPPPCLPPTPPDRWAARPIGGGRGAPAAPPGRPPPPPRRSAPQSIPKRDRSRT</sequence>
<feature type="region of interest" description="Disordered" evidence="1">
    <location>
        <begin position="64"/>
        <end position="125"/>
    </location>
</feature>
<keyword evidence="2" id="KW-0472">Membrane</keyword>